<dbReference type="EMBL" id="KR604693">
    <property type="protein sequence ID" value="AKN21176.1"/>
    <property type="molecule type" value="Genomic_DNA"/>
</dbReference>
<protein>
    <submittedName>
        <fullName evidence="1">Uncharacterized protein</fullName>
    </submittedName>
</protein>
<keyword evidence="2" id="KW-1185">Reference proteome</keyword>
<evidence type="ECO:0000313" key="1">
    <source>
        <dbReference type="EMBL" id="AKN21176.1"/>
    </source>
</evidence>
<dbReference type="RefSeq" id="YP_009224650.1">
    <property type="nucleotide sequence ID" value="NC_029081.1"/>
</dbReference>
<organism evidence="1 2">
    <name type="scientific">Pectobacterium phage Peat1</name>
    <dbReference type="NCBI Taxonomy" id="1654601"/>
    <lineage>
        <taxon>Viruses</taxon>
        <taxon>Duplodnaviria</taxon>
        <taxon>Heunggongvirae</taxon>
        <taxon>Uroviricota</taxon>
        <taxon>Caudoviricetes</taxon>
        <taxon>Autographivirales</taxon>
        <taxon>Autoscriptoviridae</taxon>
        <taxon>Corkvirinae</taxon>
        <taxon>Phimunavirus</taxon>
        <taxon>Phimunavirus peat1</taxon>
    </lineage>
</organism>
<evidence type="ECO:0000313" key="2">
    <source>
        <dbReference type="Proteomes" id="UP000203782"/>
    </source>
</evidence>
<dbReference type="OrthoDB" id="32703at10239"/>
<dbReference type="GeneID" id="26795806"/>
<reference evidence="1 2" key="1">
    <citation type="journal article" date="2015" name="Genome Announc.">
        <title>Complete Genome Sequence of Phytopathogenic Pectobacterium atrosepticum Bacteriophage Peat1.</title>
        <authorList>
            <person name="Kalischuk M."/>
            <person name="Hachey J."/>
            <person name="Kawchuk L."/>
        </authorList>
    </citation>
    <scope>NUCLEOTIDE SEQUENCE [LARGE SCALE GENOMIC DNA]</scope>
</reference>
<name>A0A0H3YEN4_9CAUD</name>
<sequence length="99" mass="10767">MYNLINGKTLNQVVAEQGLVRGLTQFQTHCTGKTFAEALRAISDAMVSATAVREGVVIVQCDVFVHAQRITKLLGLVGFSFKQDVGKITYYPFGGVTND</sequence>
<accession>A0A0H3YEN4</accession>
<dbReference type="KEGG" id="vg:26795806"/>
<proteinExistence type="predicted"/>
<dbReference type="Proteomes" id="UP000203782">
    <property type="component" value="Segment"/>
</dbReference>